<evidence type="ECO:0000313" key="1">
    <source>
        <dbReference type="EMBL" id="MFC0684917.1"/>
    </source>
</evidence>
<accession>A0ABV6S6S1</accession>
<protein>
    <recommendedName>
        <fullName evidence="3">Proteasome-type protease</fullName>
    </recommendedName>
</protein>
<dbReference type="CDD" id="cd01901">
    <property type="entry name" value="Ntn_hydrolase"/>
    <property type="match status" value="1"/>
</dbReference>
<sequence>MTICIGVKVHDCLVLAADSATSLVGQDSAGNPAIVNVYAHGNKVFNLVKGLPVAAMTCGMGNIGSASISSIAKELRRELSETPEKGGLDKNSYTIEDIAKRAKAILYDRHYKDLEFPPNGDHSLEFYVGGYSSGSRSAELWKVLIFNGACHEPEEQMPDTDHFVTWSGQPEALSRLLLGFSPAVGDALLKAGVEESKLPALMELIKGHTASPLVEPAMPTGDAIALADFLVDVTKQYVHFRHGADTVGGDTDIATVTRYEGFKWIRRKHFYPRSLNMETDHV</sequence>
<organism evidence="1 2">
    <name type="scientific">Novosphingobium clariflavum</name>
    <dbReference type="NCBI Taxonomy" id="2029884"/>
    <lineage>
        <taxon>Bacteria</taxon>
        <taxon>Pseudomonadati</taxon>
        <taxon>Pseudomonadota</taxon>
        <taxon>Alphaproteobacteria</taxon>
        <taxon>Sphingomonadales</taxon>
        <taxon>Sphingomonadaceae</taxon>
        <taxon>Novosphingobium</taxon>
    </lineage>
</organism>
<dbReference type="Proteomes" id="UP001589858">
    <property type="component" value="Unassembled WGS sequence"/>
</dbReference>
<name>A0ABV6S6S1_9SPHN</name>
<dbReference type="RefSeq" id="WP_267224141.1">
    <property type="nucleotide sequence ID" value="NZ_JAPCWC010000031.1"/>
</dbReference>
<keyword evidence="2" id="KW-1185">Reference proteome</keyword>
<comment type="caution">
    <text evidence="1">The sequence shown here is derived from an EMBL/GenBank/DDBJ whole genome shotgun (WGS) entry which is preliminary data.</text>
</comment>
<evidence type="ECO:0008006" key="3">
    <source>
        <dbReference type="Google" id="ProtNLM"/>
    </source>
</evidence>
<evidence type="ECO:0000313" key="2">
    <source>
        <dbReference type="Proteomes" id="UP001589858"/>
    </source>
</evidence>
<proteinExistence type="predicted"/>
<dbReference type="EMBL" id="JBHLTM010000034">
    <property type="protein sequence ID" value="MFC0684917.1"/>
    <property type="molecule type" value="Genomic_DNA"/>
</dbReference>
<reference evidence="1 2" key="1">
    <citation type="submission" date="2024-09" db="EMBL/GenBank/DDBJ databases">
        <authorList>
            <person name="Sun Q."/>
            <person name="Mori K."/>
        </authorList>
    </citation>
    <scope>NUCLEOTIDE SEQUENCE [LARGE SCALE GENOMIC DNA]</scope>
    <source>
        <strain evidence="1 2">CICC 11035S</strain>
    </source>
</reference>
<gene>
    <name evidence="1" type="ORF">ACFFF8_09950</name>
</gene>